<dbReference type="AlphaFoldDB" id="A0A2S8FKG9"/>
<feature type="transmembrane region" description="Helical" evidence="1">
    <location>
        <begin position="197"/>
        <end position="219"/>
    </location>
</feature>
<comment type="caution">
    <text evidence="2">The sequence shown here is derived from an EMBL/GenBank/DDBJ whole genome shotgun (WGS) entry which is preliminary data.</text>
</comment>
<dbReference type="OrthoDB" id="291990at2"/>
<proteinExistence type="predicted"/>
<protein>
    <submittedName>
        <fullName evidence="2">Uncharacterized protein</fullName>
    </submittedName>
</protein>
<feature type="transmembrane region" description="Helical" evidence="1">
    <location>
        <begin position="128"/>
        <end position="146"/>
    </location>
</feature>
<keyword evidence="1" id="KW-0472">Membrane</keyword>
<feature type="transmembrane region" description="Helical" evidence="1">
    <location>
        <begin position="92"/>
        <end position="116"/>
    </location>
</feature>
<evidence type="ECO:0000313" key="3">
    <source>
        <dbReference type="Proteomes" id="UP000238322"/>
    </source>
</evidence>
<keyword evidence="1" id="KW-1133">Transmembrane helix</keyword>
<feature type="transmembrane region" description="Helical" evidence="1">
    <location>
        <begin position="166"/>
        <end position="185"/>
    </location>
</feature>
<dbReference type="RefSeq" id="WP_105331436.1">
    <property type="nucleotide sequence ID" value="NZ_PUHY01000012.1"/>
</dbReference>
<evidence type="ECO:0000256" key="1">
    <source>
        <dbReference type="SAM" id="Phobius"/>
    </source>
</evidence>
<feature type="transmembrane region" description="Helical" evidence="1">
    <location>
        <begin position="35"/>
        <end position="57"/>
    </location>
</feature>
<reference evidence="2 3" key="1">
    <citation type="submission" date="2018-02" db="EMBL/GenBank/DDBJ databases">
        <title>Comparative genomes isolates from brazilian mangrove.</title>
        <authorList>
            <person name="Araujo J.E."/>
            <person name="Taketani R.G."/>
            <person name="Silva M.C.P."/>
            <person name="Loureco M.V."/>
            <person name="Andreote F.D."/>
        </authorList>
    </citation>
    <scope>NUCLEOTIDE SEQUENCE [LARGE SCALE GENOMIC DNA]</scope>
    <source>
        <strain evidence="2 3">Hex-1 MGV</strain>
    </source>
</reference>
<dbReference type="EMBL" id="PUHY01000012">
    <property type="protein sequence ID" value="PQO32424.1"/>
    <property type="molecule type" value="Genomic_DNA"/>
</dbReference>
<dbReference type="Proteomes" id="UP000238322">
    <property type="component" value="Unassembled WGS sequence"/>
</dbReference>
<evidence type="ECO:0000313" key="2">
    <source>
        <dbReference type="EMBL" id="PQO32424.1"/>
    </source>
</evidence>
<keyword evidence="1" id="KW-0812">Transmembrane</keyword>
<feature type="transmembrane region" description="Helical" evidence="1">
    <location>
        <begin position="69"/>
        <end position="86"/>
    </location>
</feature>
<feature type="transmembrane region" description="Helical" evidence="1">
    <location>
        <begin position="7"/>
        <end position="29"/>
    </location>
</feature>
<organism evidence="2 3">
    <name type="scientific">Blastopirellula marina</name>
    <dbReference type="NCBI Taxonomy" id="124"/>
    <lineage>
        <taxon>Bacteria</taxon>
        <taxon>Pseudomonadati</taxon>
        <taxon>Planctomycetota</taxon>
        <taxon>Planctomycetia</taxon>
        <taxon>Pirellulales</taxon>
        <taxon>Pirellulaceae</taxon>
        <taxon>Blastopirellula</taxon>
    </lineage>
</organism>
<gene>
    <name evidence="2" type="ORF">C5Y83_19590</name>
</gene>
<sequence length="282" mass="31373">MQLTQRQWFILVWLILLQLVTYAVIYLTAGSLATLHWVLWGILSAPYAQGALLGFLLVAGRWSIAWRRLSAVAGIVAIMAICLLFFDREVVLIGVTSSASALVAAIVSMIASRHLTTLPKLNLRNIHFALWEVIAMTCLIGLLLMVLRMVEFDTSPPWPDLIDPYFTTYAITSALFSVICALAALTTNWKERAKWFVGCLALWIAIPWIDIGLFSLLQLDELLELSGYLLLFYPAHAIQAVIVWGTLFPLRYGFPGSLSADASSIQPKAEHSNLTDDFAEMN</sequence>
<accession>A0A2S8FKG9</accession>
<name>A0A2S8FKG9_9BACT</name>
<feature type="transmembrane region" description="Helical" evidence="1">
    <location>
        <begin position="231"/>
        <end position="250"/>
    </location>
</feature>